<evidence type="ECO:0000256" key="2">
    <source>
        <dbReference type="ARBA" id="ARBA00004931"/>
    </source>
</evidence>
<dbReference type="RefSeq" id="WP_107013238.1">
    <property type="nucleotide sequence ID" value="NZ_CP028136.1"/>
</dbReference>
<comment type="catalytic activity">
    <reaction evidence="6">
        <text>L-valine + 2-oxoglutarate = 3-methyl-2-oxobutanoate + L-glutamate</text>
        <dbReference type="Rhea" id="RHEA:24813"/>
        <dbReference type="ChEBI" id="CHEBI:11851"/>
        <dbReference type="ChEBI" id="CHEBI:16810"/>
        <dbReference type="ChEBI" id="CHEBI:29985"/>
        <dbReference type="ChEBI" id="CHEBI:57762"/>
        <dbReference type="EC" id="2.6.1.42"/>
    </reaction>
</comment>
<keyword evidence="9" id="KW-0808">Transferase</keyword>
<dbReference type="InterPro" id="IPR001544">
    <property type="entry name" value="Aminotrans_IV"/>
</dbReference>
<dbReference type="EC" id="2.6.1.42" evidence="5"/>
<dbReference type="Pfam" id="PF01063">
    <property type="entry name" value="Aminotran_4"/>
    <property type="match status" value="1"/>
</dbReference>
<gene>
    <name evidence="9" type="ORF">C7S20_14995</name>
</gene>
<evidence type="ECO:0000256" key="8">
    <source>
        <dbReference type="ARBA" id="ARBA00049229"/>
    </source>
</evidence>
<evidence type="ECO:0000256" key="4">
    <source>
        <dbReference type="ARBA" id="ARBA00009320"/>
    </source>
</evidence>
<comment type="catalytic activity">
    <reaction evidence="7">
        <text>L-isoleucine + 2-oxoglutarate = (S)-3-methyl-2-oxopentanoate + L-glutamate</text>
        <dbReference type="Rhea" id="RHEA:24801"/>
        <dbReference type="ChEBI" id="CHEBI:16810"/>
        <dbReference type="ChEBI" id="CHEBI:29985"/>
        <dbReference type="ChEBI" id="CHEBI:35146"/>
        <dbReference type="ChEBI" id="CHEBI:58045"/>
        <dbReference type="EC" id="2.6.1.42"/>
    </reaction>
</comment>
<protein>
    <recommendedName>
        <fullName evidence="5">branched-chain-amino-acid transaminase</fullName>
        <ecNumber evidence="5">2.6.1.42</ecNumber>
    </recommendedName>
</protein>
<keyword evidence="10" id="KW-1185">Reference proteome</keyword>
<dbReference type="InterPro" id="IPR043131">
    <property type="entry name" value="BCAT-like_N"/>
</dbReference>
<evidence type="ECO:0000313" key="10">
    <source>
        <dbReference type="Proteomes" id="UP000241507"/>
    </source>
</evidence>
<organism evidence="9 10">
    <name type="scientific">Christiangramia fulva</name>
    <dbReference type="NCBI Taxonomy" id="2126553"/>
    <lineage>
        <taxon>Bacteria</taxon>
        <taxon>Pseudomonadati</taxon>
        <taxon>Bacteroidota</taxon>
        <taxon>Flavobacteriia</taxon>
        <taxon>Flavobacteriales</taxon>
        <taxon>Flavobacteriaceae</taxon>
        <taxon>Christiangramia</taxon>
    </lineage>
</organism>
<evidence type="ECO:0000256" key="7">
    <source>
        <dbReference type="ARBA" id="ARBA00048798"/>
    </source>
</evidence>
<dbReference type="GO" id="GO:0046394">
    <property type="term" value="P:carboxylic acid biosynthetic process"/>
    <property type="evidence" value="ECO:0007669"/>
    <property type="project" value="UniProtKB-ARBA"/>
</dbReference>
<proteinExistence type="inferred from homology"/>
<dbReference type="KEGG" id="grs:C7S20_14995"/>
<evidence type="ECO:0000256" key="1">
    <source>
        <dbReference type="ARBA" id="ARBA00004824"/>
    </source>
</evidence>
<comment type="pathway">
    <text evidence="3">Amino-acid biosynthesis; L-leucine biosynthesis; L-leucine from 3-methyl-2-oxobutanoate: step 4/4.</text>
</comment>
<dbReference type="InterPro" id="IPR036038">
    <property type="entry name" value="Aminotransferase-like"/>
</dbReference>
<dbReference type="Gene3D" id="3.20.10.10">
    <property type="entry name" value="D-amino Acid Aminotransferase, subunit A, domain 2"/>
    <property type="match status" value="1"/>
</dbReference>
<comment type="catalytic activity">
    <reaction evidence="8">
        <text>L-leucine + 2-oxoglutarate = 4-methyl-2-oxopentanoate + L-glutamate</text>
        <dbReference type="Rhea" id="RHEA:18321"/>
        <dbReference type="ChEBI" id="CHEBI:16810"/>
        <dbReference type="ChEBI" id="CHEBI:17865"/>
        <dbReference type="ChEBI" id="CHEBI:29985"/>
        <dbReference type="ChEBI" id="CHEBI:57427"/>
        <dbReference type="EC" id="2.6.1.42"/>
    </reaction>
</comment>
<dbReference type="Proteomes" id="UP000241507">
    <property type="component" value="Chromosome"/>
</dbReference>
<dbReference type="InterPro" id="IPR050571">
    <property type="entry name" value="Class-IV_PLP-Dep_Aminotrnsfr"/>
</dbReference>
<comment type="pathway">
    <text evidence="2">Amino-acid biosynthesis; L-valine biosynthesis; L-valine from pyruvate: step 4/4.</text>
</comment>
<sequence length="281" mass="32413">MINLEGKIVDEKEAKLSVFNRGFAYGDSVFETIRVINGKIMFWEDHYFRLMASMRIMRMEIPAQFSPEFLEKEILEIIETNQLSQQAARVRFAVYRLQGGYYTPATREIGYVISTEKMESSFYLLKEDFYEIELFKDHYVTSGLLSTIKSNNRAVNVLGSIFARENSYDNCLLINEKKNVVEALNGNIFLVKGNEIKTPPLTDGALNGIIRKQLINILKKMEDYNFQETSISPFELQKADEIFITNVAMGIQPVSKYRKKEYSYKVAKELIGKLNVQARLA</sequence>
<dbReference type="OrthoDB" id="9805628at2"/>
<evidence type="ECO:0000313" key="9">
    <source>
        <dbReference type="EMBL" id="AVR46465.1"/>
    </source>
</evidence>
<dbReference type="PANTHER" id="PTHR42743">
    <property type="entry name" value="AMINO-ACID AMINOTRANSFERASE"/>
    <property type="match status" value="1"/>
</dbReference>
<dbReference type="SUPFAM" id="SSF56752">
    <property type="entry name" value="D-aminoacid aminotransferase-like PLP-dependent enzymes"/>
    <property type="match status" value="1"/>
</dbReference>
<dbReference type="AlphaFoldDB" id="A0A2R3Z8A2"/>
<dbReference type="EMBL" id="CP028136">
    <property type="protein sequence ID" value="AVR46465.1"/>
    <property type="molecule type" value="Genomic_DNA"/>
</dbReference>
<dbReference type="PANTHER" id="PTHR42743:SF11">
    <property type="entry name" value="AMINODEOXYCHORISMATE LYASE"/>
    <property type="match status" value="1"/>
</dbReference>
<keyword evidence="9" id="KW-0032">Aminotransferase</keyword>
<evidence type="ECO:0000256" key="6">
    <source>
        <dbReference type="ARBA" id="ARBA00048212"/>
    </source>
</evidence>
<dbReference type="InterPro" id="IPR043132">
    <property type="entry name" value="BCAT-like_C"/>
</dbReference>
<dbReference type="GO" id="GO:0004084">
    <property type="term" value="F:branched-chain-amino-acid transaminase activity"/>
    <property type="evidence" value="ECO:0007669"/>
    <property type="project" value="UniProtKB-EC"/>
</dbReference>
<name>A0A2R3Z8A2_9FLAO</name>
<reference evidence="10" key="1">
    <citation type="submission" date="2018-03" db="EMBL/GenBank/DDBJ databases">
        <title>Gramella fulva sp. nov., isolated from a dry surface of tidal flat.</title>
        <authorList>
            <person name="Hwang S.H."/>
            <person name="Hwang W.M."/>
            <person name="Kang K."/>
            <person name="Ahn T.-Y."/>
        </authorList>
    </citation>
    <scope>NUCLEOTIDE SEQUENCE [LARGE SCALE GENOMIC DNA]</scope>
    <source>
        <strain evidence="10">SH35</strain>
    </source>
</reference>
<accession>A0A2R3Z8A2</accession>
<comment type="pathway">
    <text evidence="1">Amino-acid biosynthesis; L-isoleucine biosynthesis; L-isoleucine from 2-oxobutanoate: step 4/4.</text>
</comment>
<dbReference type="CDD" id="cd00449">
    <property type="entry name" value="PLPDE_IV"/>
    <property type="match status" value="1"/>
</dbReference>
<dbReference type="Gene3D" id="3.30.470.10">
    <property type="match status" value="1"/>
</dbReference>
<evidence type="ECO:0000256" key="5">
    <source>
        <dbReference type="ARBA" id="ARBA00013053"/>
    </source>
</evidence>
<comment type="similarity">
    <text evidence="4">Belongs to the class-IV pyridoxal-phosphate-dependent aminotransferase family.</text>
</comment>
<evidence type="ECO:0000256" key="3">
    <source>
        <dbReference type="ARBA" id="ARBA00005072"/>
    </source>
</evidence>